<reference evidence="2 3" key="1">
    <citation type="journal article" date="2014" name="Am. J. Bot.">
        <title>Genome assembly and annotation for red clover (Trifolium pratense; Fabaceae).</title>
        <authorList>
            <person name="Istvanek J."/>
            <person name="Jaros M."/>
            <person name="Krenek A."/>
            <person name="Repkova J."/>
        </authorList>
    </citation>
    <scope>NUCLEOTIDE SEQUENCE [LARGE SCALE GENOMIC DNA]</scope>
    <source>
        <strain evidence="3">cv. Tatra</strain>
        <tissue evidence="2">Young leaves</tissue>
    </source>
</reference>
<sequence length="89" mass="9682">MLIISSGQSDPNQHITFFLRDYTAAVSVEQAVHPILRSTIHVRWNLLPVMGLCLIRMERKGLIWYGCGGLVSGGSGAWLGGFARGLGRA</sequence>
<evidence type="ECO:0000256" key="1">
    <source>
        <dbReference type="SAM" id="Phobius"/>
    </source>
</evidence>
<protein>
    <submittedName>
        <fullName evidence="2">Uncharacterized protein</fullName>
    </submittedName>
</protein>
<comment type="caution">
    <text evidence="2">The sequence shown here is derived from an EMBL/GenBank/DDBJ whole genome shotgun (WGS) entry which is preliminary data.</text>
</comment>
<feature type="transmembrane region" description="Helical" evidence="1">
    <location>
        <begin position="62"/>
        <end position="83"/>
    </location>
</feature>
<gene>
    <name evidence="2" type="ORF">L195_g058354</name>
</gene>
<evidence type="ECO:0000313" key="2">
    <source>
        <dbReference type="EMBL" id="PNX56737.1"/>
    </source>
</evidence>
<dbReference type="EMBL" id="ASHM01120721">
    <property type="protein sequence ID" value="PNX56737.1"/>
    <property type="molecule type" value="Genomic_DNA"/>
</dbReference>
<keyword evidence="1" id="KW-0812">Transmembrane</keyword>
<name>A0A2K3JRS5_TRIPR</name>
<organism evidence="2 3">
    <name type="scientific">Trifolium pratense</name>
    <name type="common">Red clover</name>
    <dbReference type="NCBI Taxonomy" id="57577"/>
    <lineage>
        <taxon>Eukaryota</taxon>
        <taxon>Viridiplantae</taxon>
        <taxon>Streptophyta</taxon>
        <taxon>Embryophyta</taxon>
        <taxon>Tracheophyta</taxon>
        <taxon>Spermatophyta</taxon>
        <taxon>Magnoliopsida</taxon>
        <taxon>eudicotyledons</taxon>
        <taxon>Gunneridae</taxon>
        <taxon>Pentapetalae</taxon>
        <taxon>rosids</taxon>
        <taxon>fabids</taxon>
        <taxon>Fabales</taxon>
        <taxon>Fabaceae</taxon>
        <taxon>Papilionoideae</taxon>
        <taxon>50 kb inversion clade</taxon>
        <taxon>NPAAA clade</taxon>
        <taxon>Hologalegina</taxon>
        <taxon>IRL clade</taxon>
        <taxon>Trifolieae</taxon>
        <taxon>Trifolium</taxon>
    </lineage>
</organism>
<feature type="non-terminal residue" evidence="2">
    <location>
        <position position="89"/>
    </location>
</feature>
<keyword evidence="1" id="KW-0472">Membrane</keyword>
<reference evidence="2 3" key="2">
    <citation type="journal article" date="2017" name="Front. Plant Sci.">
        <title>Gene Classification and Mining of Molecular Markers Useful in Red Clover (Trifolium pratense) Breeding.</title>
        <authorList>
            <person name="Istvanek J."/>
            <person name="Dluhosova J."/>
            <person name="Dluhos P."/>
            <person name="Patkova L."/>
            <person name="Nedelnik J."/>
            <person name="Repkova J."/>
        </authorList>
    </citation>
    <scope>NUCLEOTIDE SEQUENCE [LARGE SCALE GENOMIC DNA]</scope>
    <source>
        <strain evidence="3">cv. Tatra</strain>
        <tissue evidence="2">Young leaves</tissue>
    </source>
</reference>
<proteinExistence type="predicted"/>
<dbReference type="Proteomes" id="UP000236291">
    <property type="component" value="Unassembled WGS sequence"/>
</dbReference>
<keyword evidence="1" id="KW-1133">Transmembrane helix</keyword>
<dbReference type="AlphaFoldDB" id="A0A2K3JRS5"/>
<evidence type="ECO:0000313" key="3">
    <source>
        <dbReference type="Proteomes" id="UP000236291"/>
    </source>
</evidence>
<accession>A0A2K3JRS5</accession>